<dbReference type="CDD" id="cd00531">
    <property type="entry name" value="NTF2_like"/>
    <property type="match status" value="1"/>
</dbReference>
<reference evidence="2" key="1">
    <citation type="submission" date="2022-08" db="EMBL/GenBank/DDBJ databases">
        <authorList>
            <person name="Tistechok S."/>
            <person name="Samborskyy M."/>
            <person name="Roman I."/>
        </authorList>
    </citation>
    <scope>NUCLEOTIDE SEQUENCE</scope>
    <source>
        <strain evidence="2">DSM 103496</strain>
    </source>
</reference>
<dbReference type="Pfam" id="PF13577">
    <property type="entry name" value="SnoaL_4"/>
    <property type="match status" value="1"/>
</dbReference>
<evidence type="ECO:0000259" key="1">
    <source>
        <dbReference type="Pfam" id="PF13577"/>
    </source>
</evidence>
<dbReference type="InterPro" id="IPR032710">
    <property type="entry name" value="NTF2-like_dom_sf"/>
</dbReference>
<feature type="domain" description="SnoaL-like" evidence="1">
    <location>
        <begin position="31"/>
        <end position="151"/>
    </location>
</feature>
<gene>
    <name evidence="2" type="ORF">NZH93_09465</name>
</gene>
<comment type="caution">
    <text evidence="2">The sequence shown here is derived from an EMBL/GenBank/DDBJ whole genome shotgun (WGS) entry which is preliminary data.</text>
</comment>
<proteinExistence type="predicted"/>
<name>A0A9X2VI44_9PSEU</name>
<evidence type="ECO:0000313" key="3">
    <source>
        <dbReference type="Proteomes" id="UP001141259"/>
    </source>
</evidence>
<sequence>MSVTAAPGWGSAHLAAIVPGAVALAPAEQFAVHQVLVRYAFALDQRDLTALGSVLTEDATWAFTIAGRNDLGPVAGRAAILEFVREAIDAETDQRRHNLVNVVIRSADATTALAQAYLLLTSNAGGRANVIATGFYTFRLERSEGEWRIADLFLGTDNAW</sequence>
<dbReference type="Proteomes" id="UP001141259">
    <property type="component" value="Unassembled WGS sequence"/>
</dbReference>
<organism evidence="2 3">
    <name type="scientific">Umezawaea endophytica</name>
    <dbReference type="NCBI Taxonomy" id="1654476"/>
    <lineage>
        <taxon>Bacteria</taxon>
        <taxon>Bacillati</taxon>
        <taxon>Actinomycetota</taxon>
        <taxon>Actinomycetes</taxon>
        <taxon>Pseudonocardiales</taxon>
        <taxon>Pseudonocardiaceae</taxon>
        <taxon>Umezawaea</taxon>
    </lineage>
</organism>
<dbReference type="InterPro" id="IPR037401">
    <property type="entry name" value="SnoaL-like"/>
</dbReference>
<protein>
    <submittedName>
        <fullName evidence="2">Nuclear transport factor 2 family protein</fullName>
    </submittedName>
</protein>
<dbReference type="RefSeq" id="WP_259622594.1">
    <property type="nucleotide sequence ID" value="NZ_JANYMP010000003.1"/>
</dbReference>
<dbReference type="Gene3D" id="3.10.450.50">
    <property type="match status" value="1"/>
</dbReference>
<dbReference type="EMBL" id="JANYMP010000003">
    <property type="protein sequence ID" value="MCS7477081.1"/>
    <property type="molecule type" value="Genomic_DNA"/>
</dbReference>
<evidence type="ECO:0000313" key="2">
    <source>
        <dbReference type="EMBL" id="MCS7477081.1"/>
    </source>
</evidence>
<accession>A0A9X2VI44</accession>
<dbReference type="SUPFAM" id="SSF54427">
    <property type="entry name" value="NTF2-like"/>
    <property type="match status" value="1"/>
</dbReference>
<dbReference type="AlphaFoldDB" id="A0A9X2VI44"/>
<keyword evidence="3" id="KW-1185">Reference proteome</keyword>